<feature type="transmembrane region" description="Helical" evidence="15">
    <location>
        <begin position="279"/>
        <end position="303"/>
    </location>
</feature>
<name>A0A437STV3_9LACO</name>
<dbReference type="InterPro" id="IPR003439">
    <property type="entry name" value="ABC_transporter-like_ATP-bd"/>
</dbReference>
<evidence type="ECO:0000313" key="19">
    <source>
        <dbReference type="EMBL" id="RVU70348.1"/>
    </source>
</evidence>
<evidence type="ECO:0000259" key="18">
    <source>
        <dbReference type="PROSITE" id="PS50990"/>
    </source>
</evidence>
<evidence type="ECO:0000256" key="12">
    <source>
        <dbReference type="ARBA" id="ARBA00022989"/>
    </source>
</evidence>
<organism evidence="19 20">
    <name type="scientific">Lactobacillus xujianguonis</name>
    <dbReference type="NCBI Taxonomy" id="2495899"/>
    <lineage>
        <taxon>Bacteria</taxon>
        <taxon>Bacillati</taxon>
        <taxon>Bacillota</taxon>
        <taxon>Bacilli</taxon>
        <taxon>Lactobacillales</taxon>
        <taxon>Lactobacillaceae</taxon>
        <taxon>Lactobacillus</taxon>
    </lineage>
</organism>
<dbReference type="PROSITE" id="PS00211">
    <property type="entry name" value="ABC_TRANSPORTER_1"/>
    <property type="match status" value="1"/>
</dbReference>
<dbReference type="InterPro" id="IPR036640">
    <property type="entry name" value="ABC1_TM_sf"/>
</dbReference>
<dbReference type="NCBIfam" id="TIGR01193">
    <property type="entry name" value="bacteriocin_ABC"/>
    <property type="match status" value="1"/>
</dbReference>
<evidence type="ECO:0000256" key="11">
    <source>
        <dbReference type="ARBA" id="ARBA00022967"/>
    </source>
</evidence>
<keyword evidence="12 15" id="KW-1133">Transmembrane helix</keyword>
<protein>
    <submittedName>
        <fullName evidence="19">Peptide cleavage/export ABC transporter</fullName>
    </submittedName>
</protein>
<keyword evidence="8" id="KW-0788">Thiol protease</keyword>
<dbReference type="FunFam" id="3.40.50.300:FF:000854">
    <property type="entry name" value="Multidrug ABC transporter ATP-binding protein"/>
    <property type="match status" value="1"/>
</dbReference>
<evidence type="ECO:0000256" key="3">
    <source>
        <dbReference type="ARBA" id="ARBA00022475"/>
    </source>
</evidence>
<dbReference type="PROSITE" id="PS50893">
    <property type="entry name" value="ABC_TRANSPORTER_2"/>
    <property type="match status" value="1"/>
</dbReference>
<keyword evidence="3" id="KW-1003">Cell membrane</keyword>
<dbReference type="SUPFAM" id="SSF52540">
    <property type="entry name" value="P-loop containing nucleoside triphosphate hydrolases"/>
    <property type="match status" value="1"/>
</dbReference>
<dbReference type="InterPro" id="IPR005897">
    <property type="entry name" value="Pept_C39_ABC_bacteriocin"/>
</dbReference>
<dbReference type="GO" id="GO:0006508">
    <property type="term" value="P:proteolysis"/>
    <property type="evidence" value="ECO:0007669"/>
    <property type="project" value="UniProtKB-KW"/>
</dbReference>
<evidence type="ECO:0000256" key="10">
    <source>
        <dbReference type="ARBA" id="ARBA00022927"/>
    </source>
</evidence>
<evidence type="ECO:0000256" key="1">
    <source>
        <dbReference type="ARBA" id="ARBA00004651"/>
    </source>
</evidence>
<keyword evidence="9" id="KW-0067">ATP-binding</keyword>
<dbReference type="InterPro" id="IPR027417">
    <property type="entry name" value="P-loop_NTPase"/>
</dbReference>
<evidence type="ECO:0000259" key="17">
    <source>
        <dbReference type="PROSITE" id="PS50929"/>
    </source>
</evidence>
<keyword evidence="4" id="KW-0645">Protease</keyword>
<dbReference type="PROSITE" id="PS50990">
    <property type="entry name" value="PEPTIDASE_C39"/>
    <property type="match status" value="1"/>
</dbReference>
<dbReference type="GO" id="GO:0005886">
    <property type="term" value="C:plasma membrane"/>
    <property type="evidence" value="ECO:0007669"/>
    <property type="project" value="UniProtKB-SubCell"/>
</dbReference>
<feature type="domain" description="Peptidase C39" evidence="18">
    <location>
        <begin position="12"/>
        <end position="139"/>
    </location>
</feature>
<feature type="transmembrane region" description="Helical" evidence="15">
    <location>
        <begin position="393"/>
        <end position="412"/>
    </location>
</feature>
<keyword evidence="10" id="KW-0653">Protein transport</keyword>
<feature type="transmembrane region" description="Helical" evidence="15">
    <location>
        <begin position="202"/>
        <end position="223"/>
    </location>
</feature>
<evidence type="ECO:0000256" key="15">
    <source>
        <dbReference type="SAM" id="Phobius"/>
    </source>
</evidence>
<comment type="subcellular location">
    <subcellularLocation>
        <location evidence="1">Cell membrane</location>
        <topology evidence="1">Multi-pass membrane protein</topology>
    </subcellularLocation>
</comment>
<evidence type="ECO:0000256" key="8">
    <source>
        <dbReference type="ARBA" id="ARBA00022807"/>
    </source>
</evidence>
<evidence type="ECO:0000256" key="6">
    <source>
        <dbReference type="ARBA" id="ARBA00022741"/>
    </source>
</evidence>
<dbReference type="GO" id="GO:0034040">
    <property type="term" value="F:ATPase-coupled lipid transmembrane transporter activity"/>
    <property type="evidence" value="ECO:0007669"/>
    <property type="project" value="TreeGrafter"/>
</dbReference>
<keyword evidence="13 15" id="KW-0472">Membrane</keyword>
<reference evidence="19 20" key="1">
    <citation type="submission" date="2018-12" db="EMBL/GenBank/DDBJ databases">
        <authorList>
            <person name="Meng J."/>
        </authorList>
    </citation>
    <scope>NUCLEOTIDE SEQUENCE [LARGE SCALE GENOMIC DNA]</scope>
    <source>
        <strain evidence="19 20">HT111-2</strain>
    </source>
</reference>
<dbReference type="InterPro" id="IPR003593">
    <property type="entry name" value="AAA+_ATPase"/>
</dbReference>
<evidence type="ECO:0000313" key="20">
    <source>
        <dbReference type="Proteomes" id="UP000288291"/>
    </source>
</evidence>
<keyword evidence="6" id="KW-0547">Nucleotide-binding</keyword>
<evidence type="ECO:0000256" key="7">
    <source>
        <dbReference type="ARBA" id="ARBA00022801"/>
    </source>
</evidence>
<dbReference type="GO" id="GO:0016887">
    <property type="term" value="F:ATP hydrolysis activity"/>
    <property type="evidence" value="ECO:0007669"/>
    <property type="project" value="InterPro"/>
</dbReference>
<comment type="caution">
    <text evidence="19">The sequence shown here is derived from an EMBL/GenBank/DDBJ whole genome shotgun (WGS) entry which is preliminary data.</text>
</comment>
<dbReference type="InterPro" id="IPR011527">
    <property type="entry name" value="ABC1_TM_dom"/>
</dbReference>
<feature type="domain" description="ABC transporter" evidence="16">
    <location>
        <begin position="485"/>
        <end position="719"/>
    </location>
</feature>
<dbReference type="PROSITE" id="PS50929">
    <property type="entry name" value="ABC_TM1F"/>
    <property type="match status" value="1"/>
</dbReference>
<evidence type="ECO:0000256" key="4">
    <source>
        <dbReference type="ARBA" id="ARBA00022670"/>
    </source>
</evidence>
<dbReference type="Pfam" id="PF00664">
    <property type="entry name" value="ABC_membrane"/>
    <property type="match status" value="1"/>
</dbReference>
<keyword evidence="20" id="KW-1185">Reference proteome</keyword>
<keyword evidence="14" id="KW-0080">Bacteriocin transport</keyword>
<dbReference type="Gene3D" id="3.40.50.300">
    <property type="entry name" value="P-loop containing nucleotide triphosphate hydrolases"/>
    <property type="match status" value="1"/>
</dbReference>
<dbReference type="Proteomes" id="UP000288291">
    <property type="component" value="Unassembled WGS sequence"/>
</dbReference>
<dbReference type="GO" id="GO:0043214">
    <property type="term" value="F:ABC-type bacteriocin transporter activity"/>
    <property type="evidence" value="ECO:0007669"/>
    <property type="project" value="InterPro"/>
</dbReference>
<dbReference type="RefSeq" id="WP_127796338.1">
    <property type="nucleotide sequence ID" value="NZ_ML136890.1"/>
</dbReference>
<accession>A0A437STV3</accession>
<dbReference type="InterPro" id="IPR017871">
    <property type="entry name" value="ABC_transporter-like_CS"/>
</dbReference>
<dbReference type="GO" id="GO:0015031">
    <property type="term" value="P:protein transport"/>
    <property type="evidence" value="ECO:0007669"/>
    <property type="project" value="UniProtKB-KW"/>
</dbReference>
<dbReference type="Pfam" id="PF03412">
    <property type="entry name" value="Peptidase_C39"/>
    <property type="match status" value="1"/>
</dbReference>
<dbReference type="EMBL" id="RXIA01000022">
    <property type="protein sequence ID" value="RVU70348.1"/>
    <property type="molecule type" value="Genomic_DNA"/>
</dbReference>
<feature type="transmembrane region" description="Helical" evidence="15">
    <location>
        <begin position="309"/>
        <end position="327"/>
    </location>
</feature>
<evidence type="ECO:0000256" key="14">
    <source>
        <dbReference type="ARBA" id="ARBA00043264"/>
    </source>
</evidence>
<dbReference type="GO" id="GO:0005524">
    <property type="term" value="F:ATP binding"/>
    <property type="evidence" value="ECO:0007669"/>
    <property type="project" value="UniProtKB-KW"/>
</dbReference>
<evidence type="ECO:0000259" key="16">
    <source>
        <dbReference type="PROSITE" id="PS50893"/>
    </source>
</evidence>
<dbReference type="PANTHER" id="PTHR24221:SF654">
    <property type="entry name" value="ATP-BINDING CASSETTE SUB-FAMILY B MEMBER 6"/>
    <property type="match status" value="1"/>
</dbReference>
<evidence type="ECO:0000256" key="13">
    <source>
        <dbReference type="ARBA" id="ARBA00023136"/>
    </source>
</evidence>
<dbReference type="Gene3D" id="3.90.70.10">
    <property type="entry name" value="Cysteine proteinases"/>
    <property type="match status" value="1"/>
</dbReference>
<dbReference type="AlphaFoldDB" id="A0A437STV3"/>
<dbReference type="CDD" id="cd02418">
    <property type="entry name" value="Peptidase_C39B"/>
    <property type="match status" value="1"/>
</dbReference>
<dbReference type="Pfam" id="PF00005">
    <property type="entry name" value="ABC_tran"/>
    <property type="match status" value="1"/>
</dbReference>
<proteinExistence type="predicted"/>
<feature type="domain" description="ABC transmembrane type-1" evidence="17">
    <location>
        <begin position="172"/>
        <end position="451"/>
    </location>
</feature>
<dbReference type="InterPro" id="IPR005074">
    <property type="entry name" value="Peptidase_C39"/>
</dbReference>
<dbReference type="PANTHER" id="PTHR24221">
    <property type="entry name" value="ATP-BINDING CASSETTE SUB-FAMILY B"/>
    <property type="match status" value="1"/>
</dbReference>
<dbReference type="InterPro" id="IPR039421">
    <property type="entry name" value="Type_1_exporter"/>
</dbReference>
<evidence type="ECO:0000256" key="5">
    <source>
        <dbReference type="ARBA" id="ARBA00022692"/>
    </source>
</evidence>
<dbReference type="SUPFAM" id="SSF90123">
    <property type="entry name" value="ABC transporter transmembrane region"/>
    <property type="match status" value="1"/>
</dbReference>
<dbReference type="SMART" id="SM00382">
    <property type="entry name" value="AAA"/>
    <property type="match status" value="1"/>
</dbReference>
<keyword evidence="11" id="KW-1278">Translocase</keyword>
<dbReference type="CDD" id="cd18570">
    <property type="entry name" value="ABC_6TM_PCAT1_LagD_like"/>
    <property type="match status" value="1"/>
</dbReference>
<keyword evidence="2" id="KW-0813">Transport</keyword>
<evidence type="ECO:0000256" key="9">
    <source>
        <dbReference type="ARBA" id="ARBA00022840"/>
    </source>
</evidence>
<feature type="transmembrane region" description="Helical" evidence="15">
    <location>
        <begin position="168"/>
        <end position="190"/>
    </location>
</feature>
<dbReference type="GO" id="GO:0008234">
    <property type="term" value="F:cysteine-type peptidase activity"/>
    <property type="evidence" value="ECO:0007669"/>
    <property type="project" value="UniProtKB-KW"/>
</dbReference>
<gene>
    <name evidence="19" type="ORF">EJK17_08220</name>
</gene>
<evidence type="ECO:0000256" key="2">
    <source>
        <dbReference type="ARBA" id="ARBA00022448"/>
    </source>
</evidence>
<keyword evidence="5 15" id="KW-0812">Transmembrane</keyword>
<keyword evidence="7" id="KW-0378">Hydrolase</keyword>
<sequence length="719" mass="81523">MLIQYKSQYVPQVDESDCGVACLAMIFKKYHSNISLAHLRHCARTNLEGTTALGLVKTAQQFNFKTEAVKADMSLFEMNDIQYPFIVHVLKHGELLHYYVVLKSTKKYLIIADPDPDVGLTKMAKDKFAQEWSGVALFMVPNDNFKPITEKKKNLLSLFPYMFKQKRLVTNIILAALLMTIISICSSYFLQGLIDTYIPNGTYETLSILAIGLLIAYVFNSIFSYGQDFLLNVLGQRLSIDLNLQYIRHLFELPMEFFVTRKTGEITSRFSDASRIIDALASTVISLFLDLSIVIVMGIVLAIQNMTLFAVTLLSLPVYAVVILSFTRKFEKLNNDQMESNAVLSSSVIEDIQGIETIKALNSENTRYRRIDNQFVNYLKKSFKYSKTESLQTALKTFIQLSLNVIILWIGAKVVMKGQMSIGQLMTYNALLSYFIDPLQNIINLQPTLQSANVAQNRLNEVYMVKSEFKKNSHINQYEQLNGPIEYQHVDYHYGYGVDVLKDINLQIKPNDKLAIVGMSGSGKSTMVKLLVDFFSPSKGNVTFNGWKTTEIDKHVLRSYVNYVPQSPYVFSGTIKENLLLGSRPNLTEEDVLRACRIAEIDHEIQNLPLQFETKMDENAKILSGGQKQRLTIARALLSPAKVLIFDEVTSGLDTITEKKVVDNLMNLTDKTIIFIAHRLAIAERTNNIVVIDHGQIVEHGSHDALMQKHGFYYDLVKE</sequence>
<dbReference type="Gene3D" id="1.20.1560.10">
    <property type="entry name" value="ABC transporter type 1, transmembrane domain"/>
    <property type="match status" value="1"/>
</dbReference>